<evidence type="ECO:0000259" key="14">
    <source>
        <dbReference type="PROSITE" id="PS50102"/>
    </source>
</evidence>
<dbReference type="Pfam" id="PF00168">
    <property type="entry name" value="C2"/>
    <property type="match status" value="1"/>
</dbReference>
<gene>
    <name evidence="15" type="ORF">Celaphus_00014106</name>
</gene>
<dbReference type="InterPro" id="IPR035979">
    <property type="entry name" value="RBD_domain_sf"/>
</dbReference>
<dbReference type="Gene3D" id="3.30.70.330">
    <property type="match status" value="2"/>
</dbReference>
<dbReference type="SUPFAM" id="SSF54928">
    <property type="entry name" value="RNA-binding domain, RBD"/>
    <property type="match status" value="1"/>
</dbReference>
<dbReference type="CDD" id="cd12334">
    <property type="entry name" value="RRM1_SF3B4"/>
    <property type="match status" value="1"/>
</dbReference>
<evidence type="ECO:0000256" key="3">
    <source>
        <dbReference type="ARBA" id="ARBA00022664"/>
    </source>
</evidence>
<keyword evidence="6 12" id="KW-0694">RNA-binding</keyword>
<evidence type="ECO:0000256" key="6">
    <source>
        <dbReference type="ARBA" id="ARBA00022884"/>
    </source>
</evidence>
<keyword evidence="3" id="KW-0507">mRNA processing</keyword>
<feature type="domain" description="RRM" evidence="14">
    <location>
        <begin position="178"/>
        <end position="257"/>
    </location>
</feature>
<dbReference type="SMART" id="SM00360">
    <property type="entry name" value="RRM"/>
    <property type="match status" value="2"/>
</dbReference>
<evidence type="ECO:0000313" key="15">
    <source>
        <dbReference type="EMBL" id="OWK03796.1"/>
    </source>
</evidence>
<dbReference type="InterPro" id="IPR000008">
    <property type="entry name" value="C2_dom"/>
</dbReference>
<dbReference type="InterPro" id="IPR000504">
    <property type="entry name" value="RRM_dom"/>
</dbReference>
<dbReference type="GO" id="GO:0005686">
    <property type="term" value="C:U2 snRNP"/>
    <property type="evidence" value="ECO:0007669"/>
    <property type="project" value="TreeGrafter"/>
</dbReference>
<dbReference type="InterPro" id="IPR034158">
    <property type="entry name" value="SF3B4_RRM1"/>
</dbReference>
<sequence>MWSIAEPLRDPYVKVSLMCEGRRLKKKKTTTKKNTLNPVYNEAIIFDIPPENVDQVSLSIAVMDYDSAFPGDGGRAFAIAARPISERNQDATVYVRGLDENVSEPLLWELFLQAEPVVNTHRPKDRVTGQHQGYGFVEFLSEEDADYAIKIMNMIKLYGKPIRVNKASAHNKNLDVGANIFIGNLDPEIDAKLLYDTFSTFGVILQTPKIMRDPDTGNSKGYAFINFASFDASDAAIEAMNGQYLCNCPITVSYAFKKDSKGEHHGLATERLLAAQNPLSQADCPHQLFADALPPPSAPNPYRLLEPFPLGYPQPCHHHLCLLGLEDMAPHQREPQGLDIVDTDTHILTHSHRVGCPIQVVFSAHFSSTAF</sequence>
<dbReference type="FunFam" id="3.30.70.330:FF:000141">
    <property type="entry name" value="Splicing factor 3b subunit 4"/>
    <property type="match status" value="1"/>
</dbReference>
<dbReference type="EMBL" id="MKHE01000022">
    <property type="protein sequence ID" value="OWK03796.1"/>
    <property type="molecule type" value="Genomic_DNA"/>
</dbReference>
<dbReference type="PRINTS" id="PR00360">
    <property type="entry name" value="C2DOMAIN"/>
</dbReference>
<keyword evidence="8" id="KW-0539">Nucleus</keyword>
<evidence type="ECO:0000256" key="10">
    <source>
        <dbReference type="ARBA" id="ARBA00063006"/>
    </source>
</evidence>
<comment type="subcellular location">
    <subcellularLocation>
        <location evidence="1">Nucleus</location>
    </subcellularLocation>
</comment>
<evidence type="ECO:0000256" key="2">
    <source>
        <dbReference type="ARBA" id="ARBA00008363"/>
    </source>
</evidence>
<dbReference type="InterPro" id="IPR035892">
    <property type="entry name" value="C2_domain_sf"/>
</dbReference>
<comment type="subunit">
    <text evidence="10">Component of the 17S U2 SnRNP complex, a ribonucleoprotein complex that contains small nuclear RNA (snRNA) U2 and a number of specific proteins. Part of the SF3B subcomplex of the 17S U2 SnRNP complex. SF3B associates with the splicing subcomplex SF3A and a 12S RNA unit to form the U2 small nuclear ribonucleoproteins complex (U2 snRNP). SF3B4 has been found in complex spliceosome 'B' and 'C' as well. Component of the minor (U12-type spliceosome) spliceosome. Found in a complex with PRMT9, SF3B2 and SF3B4.</text>
</comment>
<dbReference type="PANTHER" id="PTHR48030">
    <property type="entry name" value="SPLICING FACTOR 3B SUBUNIT 4"/>
    <property type="match status" value="1"/>
</dbReference>
<comment type="caution">
    <text evidence="15">The sequence shown here is derived from an EMBL/GenBank/DDBJ whole genome shotgun (WGS) entry which is preliminary data.</text>
</comment>
<evidence type="ECO:0000256" key="9">
    <source>
        <dbReference type="ARBA" id="ARBA00053340"/>
    </source>
</evidence>
<dbReference type="FunFam" id="3.30.70.330:FF:000059">
    <property type="entry name" value="splicing factor 3B subunit 4"/>
    <property type="match status" value="1"/>
</dbReference>
<feature type="domain" description="C2" evidence="13">
    <location>
        <begin position="1"/>
        <end position="94"/>
    </location>
</feature>
<dbReference type="SMART" id="SM00239">
    <property type="entry name" value="C2"/>
    <property type="match status" value="1"/>
</dbReference>
<keyword evidence="16" id="KW-1185">Reference proteome</keyword>
<dbReference type="Pfam" id="PF00076">
    <property type="entry name" value="RRM_1"/>
    <property type="match status" value="2"/>
</dbReference>
<proteinExistence type="inferred from homology"/>
<dbReference type="PROSITE" id="PS50004">
    <property type="entry name" value="C2"/>
    <property type="match status" value="1"/>
</dbReference>
<protein>
    <recommendedName>
        <fullName evidence="11">Splicing factor 3B subunit 4</fullName>
    </recommendedName>
</protein>
<organism evidence="15 16">
    <name type="scientific">Cervus elaphus hippelaphus</name>
    <name type="common">European red deer</name>
    <dbReference type="NCBI Taxonomy" id="46360"/>
    <lineage>
        <taxon>Eukaryota</taxon>
        <taxon>Metazoa</taxon>
        <taxon>Chordata</taxon>
        <taxon>Craniata</taxon>
        <taxon>Vertebrata</taxon>
        <taxon>Euteleostomi</taxon>
        <taxon>Mammalia</taxon>
        <taxon>Eutheria</taxon>
        <taxon>Laurasiatheria</taxon>
        <taxon>Artiodactyla</taxon>
        <taxon>Ruminantia</taxon>
        <taxon>Pecora</taxon>
        <taxon>Cervidae</taxon>
        <taxon>Cervinae</taxon>
        <taxon>Cervus</taxon>
    </lineage>
</organism>
<dbReference type="AlphaFoldDB" id="A0A212CCS8"/>
<name>A0A212CCS8_CEREH</name>
<dbReference type="GO" id="GO:0003723">
    <property type="term" value="F:RNA binding"/>
    <property type="evidence" value="ECO:0007669"/>
    <property type="project" value="UniProtKB-UniRule"/>
</dbReference>
<dbReference type="GO" id="GO:0048026">
    <property type="term" value="P:positive regulation of mRNA splicing, via spliceosome"/>
    <property type="evidence" value="ECO:0007669"/>
    <property type="project" value="TreeGrafter"/>
</dbReference>
<comment type="similarity">
    <text evidence="2">Belongs to the SF3B4 family.</text>
</comment>
<dbReference type="GO" id="GO:0071011">
    <property type="term" value="C:precatalytic spliceosome"/>
    <property type="evidence" value="ECO:0007669"/>
    <property type="project" value="TreeGrafter"/>
</dbReference>
<dbReference type="GO" id="GO:0005730">
    <property type="term" value="C:nucleolus"/>
    <property type="evidence" value="ECO:0007669"/>
    <property type="project" value="TreeGrafter"/>
</dbReference>
<evidence type="ECO:0000256" key="5">
    <source>
        <dbReference type="ARBA" id="ARBA00022737"/>
    </source>
</evidence>
<evidence type="ECO:0000256" key="7">
    <source>
        <dbReference type="ARBA" id="ARBA00023187"/>
    </source>
</evidence>
<reference evidence="15 16" key="1">
    <citation type="journal article" date="2018" name="Mol. Genet. Genomics">
        <title>The red deer Cervus elaphus genome CerEla1.0: sequencing, annotating, genes, and chromosomes.</title>
        <authorList>
            <person name="Bana N.A."/>
            <person name="Nyiri A."/>
            <person name="Nagy J."/>
            <person name="Frank K."/>
            <person name="Nagy T."/>
            <person name="Steger V."/>
            <person name="Schiller M."/>
            <person name="Lakatos P."/>
            <person name="Sugar L."/>
            <person name="Horn P."/>
            <person name="Barta E."/>
            <person name="Orosz L."/>
        </authorList>
    </citation>
    <scope>NUCLEOTIDE SEQUENCE [LARGE SCALE GENOMIC DNA]</scope>
    <source>
        <strain evidence="15">Hungarian</strain>
    </source>
</reference>
<evidence type="ECO:0000256" key="11">
    <source>
        <dbReference type="ARBA" id="ARBA00070533"/>
    </source>
</evidence>
<evidence type="ECO:0000256" key="8">
    <source>
        <dbReference type="ARBA" id="ARBA00023242"/>
    </source>
</evidence>
<evidence type="ECO:0000256" key="4">
    <source>
        <dbReference type="ARBA" id="ARBA00022728"/>
    </source>
</evidence>
<keyword evidence="4" id="KW-0747">Spliceosome</keyword>
<dbReference type="SUPFAM" id="SSF49562">
    <property type="entry name" value="C2 domain (Calcium/lipid-binding domain, CaLB)"/>
    <property type="match status" value="1"/>
</dbReference>
<accession>A0A212CCS8</accession>
<evidence type="ECO:0000259" key="13">
    <source>
        <dbReference type="PROSITE" id="PS50004"/>
    </source>
</evidence>
<dbReference type="Proteomes" id="UP000242450">
    <property type="component" value="Chromosome 22"/>
</dbReference>
<dbReference type="InterPro" id="IPR034159">
    <property type="entry name" value="SF3B4_RRM2"/>
</dbReference>
<feature type="domain" description="RRM" evidence="14">
    <location>
        <begin position="91"/>
        <end position="169"/>
    </location>
</feature>
<dbReference type="InterPro" id="IPR052084">
    <property type="entry name" value="SF3B4_spliceosome_assoc"/>
</dbReference>
<keyword evidence="7" id="KW-0508">mRNA splicing</keyword>
<dbReference type="GO" id="GO:0000398">
    <property type="term" value="P:mRNA splicing, via spliceosome"/>
    <property type="evidence" value="ECO:0007669"/>
    <property type="project" value="UniProtKB-ARBA"/>
</dbReference>
<comment type="function">
    <text evidence="9">Component of the 17S U2 SnRNP complex of the spliceosome, a large ribonucleoprotein complex that removes introns from transcribed pre-mRNAs. The 17S U2 SnRNP complex (1) directly participates in early spliceosome assembly and (2) mediates recognition of the intron branch site during pre-mRNA splicing by promoting the selection of the pre-mRNA branch-site adenosine, the nucleophile for the first step of splicing. Within the 17S U2 SnRNP complex, SF3B4 is part of the SF3B subcomplex, which is required for 'A' complex assembly formed by the stable binding of U2 snRNP to the branchpoint sequence in pre-mRNA. Sequence independent binding of SF3A and SF3B subcomplexes upstream of the branch site is essential, it may anchor U2 snRNP to the pre-mRNA. May also be involved in the assembly of the 'E' complex. Also acts as a component of the minor spliceosome, which is involved in the splicing of U12-type introns in pre-mRNAs.</text>
</comment>
<evidence type="ECO:0000313" key="16">
    <source>
        <dbReference type="Proteomes" id="UP000242450"/>
    </source>
</evidence>
<dbReference type="PANTHER" id="PTHR48030:SF3">
    <property type="entry name" value="SPLICING FACTOR 3B SUBUNIT 4"/>
    <property type="match status" value="1"/>
</dbReference>
<dbReference type="Gene3D" id="2.60.40.150">
    <property type="entry name" value="C2 domain"/>
    <property type="match status" value="1"/>
</dbReference>
<keyword evidence="5" id="KW-0677">Repeat</keyword>
<evidence type="ECO:0000256" key="1">
    <source>
        <dbReference type="ARBA" id="ARBA00004123"/>
    </source>
</evidence>
<dbReference type="CDD" id="cd12335">
    <property type="entry name" value="RRM2_SF3B4"/>
    <property type="match status" value="1"/>
</dbReference>
<evidence type="ECO:0000256" key="12">
    <source>
        <dbReference type="PROSITE-ProRule" id="PRU00176"/>
    </source>
</evidence>
<dbReference type="InterPro" id="IPR012677">
    <property type="entry name" value="Nucleotide-bd_a/b_plait_sf"/>
</dbReference>
<dbReference type="OrthoDB" id="10259687at2759"/>
<dbReference type="PROSITE" id="PS50102">
    <property type="entry name" value="RRM"/>
    <property type="match status" value="2"/>
</dbReference>